<dbReference type="EMBL" id="UINC01136476">
    <property type="protein sequence ID" value="SVD21266.1"/>
    <property type="molecule type" value="Genomic_DNA"/>
</dbReference>
<organism evidence="1">
    <name type="scientific">marine metagenome</name>
    <dbReference type="NCBI Taxonomy" id="408172"/>
    <lineage>
        <taxon>unclassified sequences</taxon>
        <taxon>metagenomes</taxon>
        <taxon>ecological metagenomes</taxon>
    </lineage>
</organism>
<gene>
    <name evidence="1" type="ORF">METZ01_LOCUS374120</name>
</gene>
<evidence type="ECO:0000313" key="1">
    <source>
        <dbReference type="EMBL" id="SVD21266.1"/>
    </source>
</evidence>
<sequence length="29" mass="3145">MTDYLPLPGTPIEELDTPCIVVDLDLAEA</sequence>
<dbReference type="AlphaFoldDB" id="A0A382TGS9"/>
<accession>A0A382TGS9</accession>
<name>A0A382TGS9_9ZZZZ</name>
<proteinExistence type="predicted"/>
<feature type="non-terminal residue" evidence="1">
    <location>
        <position position="29"/>
    </location>
</feature>
<reference evidence="1" key="1">
    <citation type="submission" date="2018-05" db="EMBL/GenBank/DDBJ databases">
        <authorList>
            <person name="Lanie J.A."/>
            <person name="Ng W.-L."/>
            <person name="Kazmierczak K.M."/>
            <person name="Andrzejewski T.M."/>
            <person name="Davidsen T.M."/>
            <person name="Wayne K.J."/>
            <person name="Tettelin H."/>
            <person name="Glass J.I."/>
            <person name="Rusch D."/>
            <person name="Podicherti R."/>
            <person name="Tsui H.-C.T."/>
            <person name="Winkler M.E."/>
        </authorList>
    </citation>
    <scope>NUCLEOTIDE SEQUENCE</scope>
</reference>
<protein>
    <submittedName>
        <fullName evidence="1">Uncharacterized protein</fullName>
    </submittedName>
</protein>